<keyword evidence="2" id="KW-0472">Membrane</keyword>
<feature type="transmembrane region" description="Helical" evidence="2">
    <location>
        <begin position="131"/>
        <end position="153"/>
    </location>
</feature>
<evidence type="ECO:0000256" key="1">
    <source>
        <dbReference type="SAM" id="MobiDB-lite"/>
    </source>
</evidence>
<dbReference type="RefSeq" id="WP_341426396.1">
    <property type="nucleotide sequence ID" value="NZ_JBBUTG010000007.1"/>
</dbReference>
<keyword evidence="4" id="KW-1185">Reference proteome</keyword>
<dbReference type="EMBL" id="JBBUTG010000007">
    <property type="protein sequence ID" value="MEK8031991.1"/>
    <property type="molecule type" value="Genomic_DNA"/>
</dbReference>
<feature type="transmembrane region" description="Helical" evidence="2">
    <location>
        <begin position="73"/>
        <end position="95"/>
    </location>
</feature>
<comment type="caution">
    <text evidence="3">The sequence shown here is derived from an EMBL/GenBank/DDBJ whole genome shotgun (WGS) entry which is preliminary data.</text>
</comment>
<evidence type="ECO:0008006" key="5">
    <source>
        <dbReference type="Google" id="ProtNLM"/>
    </source>
</evidence>
<keyword evidence="2" id="KW-0812">Transmembrane</keyword>
<feature type="region of interest" description="Disordered" evidence="1">
    <location>
        <begin position="1"/>
        <end position="29"/>
    </location>
</feature>
<protein>
    <recommendedName>
        <fullName evidence="5">DUF4190 domain-containing protein</fullName>
    </recommendedName>
</protein>
<dbReference type="Proteomes" id="UP001371218">
    <property type="component" value="Unassembled WGS sequence"/>
</dbReference>
<name>A0ABU9BPU4_9BURK</name>
<sequence>MHRLPTQFDTQAARRDESAAAGGSTSTTCSSCIVTLGTTSVLTSMYFSAVGKKEVLAPATDAAPAPKPTPWKVIGFFLPLATLLLSGAMVGVFAVGGGAGVILAALLGLLTWVGAFVFLHRRAGRSTAGGLLAGVIGLVLLCGGVALEMMGWLTSL</sequence>
<organism evidence="3 4">
    <name type="scientific">Ideonella lacteola</name>
    <dbReference type="NCBI Taxonomy" id="2984193"/>
    <lineage>
        <taxon>Bacteria</taxon>
        <taxon>Pseudomonadati</taxon>
        <taxon>Pseudomonadota</taxon>
        <taxon>Betaproteobacteria</taxon>
        <taxon>Burkholderiales</taxon>
        <taxon>Sphaerotilaceae</taxon>
        <taxon>Ideonella</taxon>
    </lineage>
</organism>
<reference evidence="3 4" key="1">
    <citation type="submission" date="2024-04" db="EMBL/GenBank/DDBJ databases">
        <title>Novel species of the genus Ideonella isolated from streams.</title>
        <authorList>
            <person name="Lu H."/>
        </authorList>
    </citation>
    <scope>NUCLEOTIDE SEQUENCE [LARGE SCALE GENOMIC DNA]</scope>
    <source>
        <strain evidence="3 4">DXS29W</strain>
    </source>
</reference>
<proteinExistence type="predicted"/>
<feature type="transmembrane region" description="Helical" evidence="2">
    <location>
        <begin position="101"/>
        <end position="119"/>
    </location>
</feature>
<accession>A0ABU9BPU4</accession>
<gene>
    <name evidence="3" type="ORF">AACH06_14280</name>
</gene>
<keyword evidence="2" id="KW-1133">Transmembrane helix</keyword>
<evidence type="ECO:0000313" key="3">
    <source>
        <dbReference type="EMBL" id="MEK8031991.1"/>
    </source>
</evidence>
<evidence type="ECO:0000313" key="4">
    <source>
        <dbReference type="Proteomes" id="UP001371218"/>
    </source>
</evidence>
<feature type="compositionally biased region" description="Low complexity" evidence="1">
    <location>
        <begin position="19"/>
        <end position="29"/>
    </location>
</feature>
<evidence type="ECO:0000256" key="2">
    <source>
        <dbReference type="SAM" id="Phobius"/>
    </source>
</evidence>